<dbReference type="PANTHER" id="PTHR34477">
    <property type="entry name" value="UPF0213 PROTEIN YHBQ"/>
    <property type="match status" value="1"/>
</dbReference>
<dbReference type="STRING" id="1805376.AUK05_00685"/>
<feature type="domain" description="GIY-YIG" evidence="2">
    <location>
        <begin position="1"/>
        <end position="78"/>
    </location>
</feature>
<dbReference type="SUPFAM" id="SSF82771">
    <property type="entry name" value="GIY-YIG endonuclease"/>
    <property type="match status" value="1"/>
</dbReference>
<comment type="caution">
    <text evidence="3">The sequence shown here is derived from an EMBL/GenBank/DDBJ whole genome shotgun (WGS) entry which is preliminary data.</text>
</comment>
<dbReference type="EMBL" id="MNZO01000010">
    <property type="protein sequence ID" value="OIP87691.1"/>
    <property type="molecule type" value="Genomic_DNA"/>
</dbReference>
<dbReference type="InterPro" id="IPR000305">
    <property type="entry name" value="GIY-YIG_endonuc"/>
</dbReference>
<evidence type="ECO:0000256" key="1">
    <source>
        <dbReference type="ARBA" id="ARBA00007435"/>
    </source>
</evidence>
<dbReference type="PROSITE" id="PS50164">
    <property type="entry name" value="GIY_YIG"/>
    <property type="match status" value="1"/>
</dbReference>
<dbReference type="Proteomes" id="UP000182344">
    <property type="component" value="Unassembled WGS sequence"/>
</dbReference>
<evidence type="ECO:0000259" key="2">
    <source>
        <dbReference type="PROSITE" id="PS50164"/>
    </source>
</evidence>
<reference evidence="3 4" key="1">
    <citation type="journal article" date="2016" name="Environ. Microbiol.">
        <title>Genomic resolution of a cold subsurface aquifer community provides metabolic insights for novel microbes adapted to high CO concentrations.</title>
        <authorList>
            <person name="Probst A.J."/>
            <person name="Castelle C.J."/>
            <person name="Singh A."/>
            <person name="Brown C.T."/>
            <person name="Anantharaman K."/>
            <person name="Sharon I."/>
            <person name="Hug L.A."/>
            <person name="Burstein D."/>
            <person name="Emerson J.B."/>
            <person name="Thomas B.C."/>
            <person name="Banfield J.F."/>
        </authorList>
    </citation>
    <scope>NUCLEOTIDE SEQUENCE [LARGE SCALE GENOMIC DNA]</scope>
    <source>
        <strain evidence="3">CG2_30_35_20</strain>
    </source>
</reference>
<evidence type="ECO:0000313" key="3">
    <source>
        <dbReference type="EMBL" id="OIP87691.1"/>
    </source>
</evidence>
<dbReference type="InterPro" id="IPR050190">
    <property type="entry name" value="UPF0213_domain"/>
</dbReference>
<organism evidence="3 4">
    <name type="scientific">Candidatus Shapirobacteria bacterium CG2_30_35_20</name>
    <dbReference type="NCBI Taxonomy" id="1805376"/>
    <lineage>
        <taxon>Bacteria</taxon>
        <taxon>Candidatus Shapironibacteriota</taxon>
    </lineage>
</organism>
<dbReference type="AlphaFoldDB" id="A0A1J5HTC8"/>
<evidence type="ECO:0000313" key="4">
    <source>
        <dbReference type="Proteomes" id="UP000182344"/>
    </source>
</evidence>
<dbReference type="InterPro" id="IPR035901">
    <property type="entry name" value="GIY-YIG_endonuc_sf"/>
</dbReference>
<protein>
    <recommendedName>
        <fullName evidence="2">GIY-YIG domain-containing protein</fullName>
    </recommendedName>
</protein>
<dbReference type="PANTHER" id="PTHR34477:SF1">
    <property type="entry name" value="UPF0213 PROTEIN YHBQ"/>
    <property type="match status" value="1"/>
</dbReference>
<proteinExistence type="inferred from homology"/>
<accession>A0A1J5HTC8</accession>
<dbReference type="Gene3D" id="3.40.1440.10">
    <property type="entry name" value="GIY-YIG endonuclease"/>
    <property type="match status" value="1"/>
</dbReference>
<comment type="similarity">
    <text evidence="1">Belongs to the UPF0213 family.</text>
</comment>
<gene>
    <name evidence="3" type="ORF">AUK05_00685</name>
</gene>
<name>A0A1J5HTC8_9BACT</name>
<sequence>MYFVYFLQSLKNNKVYIGSTEKLPEIRLKEHNEGTNKFTRNNRPLKLVYFEKYFCKQDSTAREKFYKSGFGKMIKKIIIQTINNNAQFQPKADRPMAEVRVLH</sequence>
<dbReference type="CDD" id="cd10449">
    <property type="entry name" value="GIY-YIG_SLX1_like"/>
    <property type="match status" value="1"/>
</dbReference>
<dbReference type="Pfam" id="PF01541">
    <property type="entry name" value="GIY-YIG"/>
    <property type="match status" value="1"/>
</dbReference>